<dbReference type="PANTHER" id="PTHR43798:SF33">
    <property type="entry name" value="HYDROLASE, PUTATIVE (AFU_ORTHOLOGUE AFUA_2G14860)-RELATED"/>
    <property type="match status" value="1"/>
</dbReference>
<dbReference type="KEGG" id="palr:HGI30_00895"/>
<dbReference type="PRINTS" id="PR00793">
    <property type="entry name" value="PROAMNOPTASE"/>
</dbReference>
<dbReference type="EMBL" id="CP051428">
    <property type="protein sequence ID" value="QJC50300.1"/>
    <property type="molecule type" value="Genomic_DNA"/>
</dbReference>
<evidence type="ECO:0000256" key="1">
    <source>
        <dbReference type="ARBA" id="ARBA00010088"/>
    </source>
</evidence>
<dbReference type="AlphaFoldDB" id="A0A6H2GSB7"/>
<protein>
    <submittedName>
        <fullName evidence="4">Alpha/beta fold hydrolase</fullName>
    </submittedName>
</protein>
<dbReference type="InterPro" id="IPR002410">
    <property type="entry name" value="Peptidase_S33"/>
</dbReference>
<dbReference type="PRINTS" id="PR00111">
    <property type="entry name" value="ABHYDROLASE"/>
</dbReference>
<accession>A0A6H2GSB7</accession>
<keyword evidence="2 4" id="KW-0378">Hydrolase</keyword>
<evidence type="ECO:0000313" key="5">
    <source>
        <dbReference type="Proteomes" id="UP000502136"/>
    </source>
</evidence>
<name>A0A6H2GSB7_9BACL</name>
<dbReference type="InterPro" id="IPR000073">
    <property type="entry name" value="AB_hydrolase_1"/>
</dbReference>
<dbReference type="GO" id="GO:0006508">
    <property type="term" value="P:proteolysis"/>
    <property type="evidence" value="ECO:0007669"/>
    <property type="project" value="InterPro"/>
</dbReference>
<dbReference type="Gene3D" id="3.40.50.1820">
    <property type="entry name" value="alpha/beta hydrolase"/>
    <property type="match status" value="1"/>
</dbReference>
<gene>
    <name evidence="4" type="ORF">HGI30_00895</name>
</gene>
<sequence length="295" mass="33498">MFATINGTRLYFDMEGSGYVPVGERMEARPVLFAIHGGPGSDHSDFKPWLTPLADRLQIVYLDQRCNGQSERVDPATCTLEQLADDIEELRRYLGFGRIHLLGHSFGGMVAQVFAARYPDSLDKLLLICTAPSREFYPAALEFASRIATPEQLAVIPELFEGRIEDEAHLIRWWDVNYDLYFHVRDEQVMRETGNRPIGSMEVANYTFKHFIPQYDVRASLPGFAMPTLIVGARHDWITPLSQAEEMHRLIPGSELAVFEHSGHMPFIEEHEAFLDELRRFLDGEKGSASAEGPR</sequence>
<dbReference type="SUPFAM" id="SSF53474">
    <property type="entry name" value="alpha/beta-Hydrolases"/>
    <property type="match status" value="1"/>
</dbReference>
<dbReference type="InterPro" id="IPR029058">
    <property type="entry name" value="AB_hydrolase_fold"/>
</dbReference>
<comment type="similarity">
    <text evidence="1">Belongs to the peptidase S33 family.</text>
</comment>
<dbReference type="PANTHER" id="PTHR43798">
    <property type="entry name" value="MONOACYLGLYCEROL LIPASE"/>
    <property type="match status" value="1"/>
</dbReference>
<reference evidence="4 5" key="1">
    <citation type="submission" date="2020-04" db="EMBL/GenBank/DDBJ databases">
        <title>Novel Paenibacillus strain UniB2 isolated from commercial digestive syrup.</title>
        <authorList>
            <person name="Thorat V."/>
            <person name="Kirdat K."/>
            <person name="Tiwarekar B."/>
            <person name="Yadav A."/>
        </authorList>
    </citation>
    <scope>NUCLEOTIDE SEQUENCE [LARGE SCALE GENOMIC DNA]</scope>
    <source>
        <strain evidence="4 5">UniB2</strain>
    </source>
</reference>
<organism evidence="4 5">
    <name type="scientific">Paenibacillus albicereus</name>
    <dbReference type="NCBI Taxonomy" id="2726185"/>
    <lineage>
        <taxon>Bacteria</taxon>
        <taxon>Bacillati</taxon>
        <taxon>Bacillota</taxon>
        <taxon>Bacilli</taxon>
        <taxon>Bacillales</taxon>
        <taxon>Paenibacillaceae</taxon>
        <taxon>Paenibacillus</taxon>
    </lineage>
</organism>
<evidence type="ECO:0000256" key="2">
    <source>
        <dbReference type="ARBA" id="ARBA00022801"/>
    </source>
</evidence>
<feature type="domain" description="AB hydrolase-1" evidence="3">
    <location>
        <begin position="30"/>
        <end position="270"/>
    </location>
</feature>
<dbReference type="GO" id="GO:0004177">
    <property type="term" value="F:aminopeptidase activity"/>
    <property type="evidence" value="ECO:0007669"/>
    <property type="project" value="UniProtKB-EC"/>
</dbReference>
<evidence type="ECO:0000259" key="3">
    <source>
        <dbReference type="Pfam" id="PF00561"/>
    </source>
</evidence>
<dbReference type="Pfam" id="PF00561">
    <property type="entry name" value="Abhydrolase_1"/>
    <property type="match status" value="1"/>
</dbReference>
<proteinExistence type="inferred from homology"/>
<keyword evidence="5" id="KW-1185">Reference proteome</keyword>
<dbReference type="RefSeq" id="WP_168905983.1">
    <property type="nucleotide sequence ID" value="NZ_CP051428.1"/>
</dbReference>
<dbReference type="Proteomes" id="UP000502136">
    <property type="component" value="Chromosome"/>
</dbReference>
<dbReference type="InterPro" id="IPR050266">
    <property type="entry name" value="AB_hydrolase_sf"/>
</dbReference>
<dbReference type="GO" id="GO:0016020">
    <property type="term" value="C:membrane"/>
    <property type="evidence" value="ECO:0007669"/>
    <property type="project" value="TreeGrafter"/>
</dbReference>
<evidence type="ECO:0000313" key="4">
    <source>
        <dbReference type="EMBL" id="QJC50300.1"/>
    </source>
</evidence>